<sequence>MKRQFIYLLLILLGFSACQDAGSDQKEVFHIDTIKTPDGLTAEVAALDFLPDGRLVAAFMRGEIMIYNPKTAAWSLFATGLHEPLGLKVINEKEMLVMQLPELTRIRDTDGDGQADDFETVYDGFGMTGNYHEFTYGPVSDAEGNLFIALNSSSSGGGVSPELRGDTLGIGRAKEGKPMFSIVPYRGWVMKISKDGQVTPFASGFRSPNGLGIDAKGRLFVSENQGDWVGSSPLFHVQQGKFYGHPAGLVWTPGWNQGNPFDLGAEKLDSMREKPAIIFPHDLLANSPTQPVLIKDHPQLKAYEGQFIIGEMNKERLVRVALEDIKGNMQGMATIFIEKQGLRKGNNRLAFAPNGDLWVGQSDHGWLGDRGVQRISFTGKVPFDVQDMNLKQDGFDLNFTNAIADFGEVPLDSIVQIRRYRYLYHQKYGSPQVDVEAIKIKKADVKNSNKKLSLQLEKMDAGFVYEFQLNQVFNKKRTDSLENRLYMYTLKEKLF</sequence>
<evidence type="ECO:0000313" key="3">
    <source>
        <dbReference type="EMBL" id="MVZ63477.1"/>
    </source>
</evidence>
<feature type="signal peptide" evidence="1">
    <location>
        <begin position="1"/>
        <end position="21"/>
    </location>
</feature>
<proteinExistence type="predicted"/>
<dbReference type="Gene3D" id="2.120.10.30">
    <property type="entry name" value="TolB, C-terminal domain"/>
    <property type="match status" value="1"/>
</dbReference>
<dbReference type="PROSITE" id="PS51257">
    <property type="entry name" value="PROKAR_LIPOPROTEIN"/>
    <property type="match status" value="1"/>
</dbReference>
<accession>A0A6N8L2F2</accession>
<evidence type="ECO:0000259" key="2">
    <source>
        <dbReference type="Pfam" id="PF23500"/>
    </source>
</evidence>
<dbReference type="RefSeq" id="WP_160370189.1">
    <property type="nucleotide sequence ID" value="NZ_WSQA01000013.1"/>
</dbReference>
<feature type="chain" id="PRO_5026914841" description="DUF7133 domain-containing protein" evidence="1">
    <location>
        <begin position="22"/>
        <end position="495"/>
    </location>
</feature>
<name>A0A6N8L2F2_9SPHI</name>
<dbReference type="Pfam" id="PF23500">
    <property type="entry name" value="DUF7133"/>
    <property type="match status" value="1"/>
</dbReference>
<protein>
    <recommendedName>
        <fullName evidence="2">DUF7133 domain-containing protein</fullName>
    </recommendedName>
</protein>
<dbReference type="InterPro" id="IPR011041">
    <property type="entry name" value="Quinoprot_gluc/sorb_DH_b-prop"/>
</dbReference>
<dbReference type="InterPro" id="IPR011042">
    <property type="entry name" value="6-blade_b-propeller_TolB-like"/>
</dbReference>
<feature type="domain" description="DUF7133" evidence="2">
    <location>
        <begin position="75"/>
        <end position="227"/>
    </location>
</feature>
<evidence type="ECO:0000313" key="4">
    <source>
        <dbReference type="Proteomes" id="UP000435036"/>
    </source>
</evidence>
<dbReference type="AlphaFoldDB" id="A0A6N8L2F2"/>
<comment type="caution">
    <text evidence="3">The sequence shown here is derived from an EMBL/GenBank/DDBJ whole genome shotgun (WGS) entry which is preliminary data.</text>
</comment>
<organism evidence="3 4">
    <name type="scientific">Sphingobacterium humi</name>
    <dbReference type="NCBI Taxonomy" id="1796905"/>
    <lineage>
        <taxon>Bacteria</taxon>
        <taxon>Pseudomonadati</taxon>
        <taxon>Bacteroidota</taxon>
        <taxon>Sphingobacteriia</taxon>
        <taxon>Sphingobacteriales</taxon>
        <taxon>Sphingobacteriaceae</taxon>
        <taxon>Sphingobacterium</taxon>
    </lineage>
</organism>
<dbReference type="Proteomes" id="UP000435036">
    <property type="component" value="Unassembled WGS sequence"/>
</dbReference>
<dbReference type="PANTHER" id="PTHR33546">
    <property type="entry name" value="LARGE, MULTIFUNCTIONAL SECRETED PROTEIN-RELATED"/>
    <property type="match status" value="1"/>
</dbReference>
<dbReference type="OrthoDB" id="9814063at2"/>
<dbReference type="EMBL" id="WSQA01000013">
    <property type="protein sequence ID" value="MVZ63477.1"/>
    <property type="molecule type" value="Genomic_DNA"/>
</dbReference>
<reference evidence="3 4" key="1">
    <citation type="submission" date="2019-12" db="EMBL/GenBank/DDBJ databases">
        <authorList>
            <person name="Dong K."/>
        </authorList>
    </citation>
    <scope>NUCLEOTIDE SEQUENCE [LARGE SCALE GENOMIC DNA]</scope>
    <source>
        <strain evidence="3 4">JCM 31225</strain>
    </source>
</reference>
<evidence type="ECO:0000256" key="1">
    <source>
        <dbReference type="SAM" id="SignalP"/>
    </source>
</evidence>
<keyword evidence="1" id="KW-0732">Signal</keyword>
<keyword evidence="4" id="KW-1185">Reference proteome</keyword>
<dbReference type="PANTHER" id="PTHR33546:SF1">
    <property type="entry name" value="LARGE, MULTIFUNCTIONAL SECRETED PROTEIN"/>
    <property type="match status" value="1"/>
</dbReference>
<dbReference type="InterPro" id="IPR055557">
    <property type="entry name" value="DUF7133"/>
</dbReference>
<dbReference type="SUPFAM" id="SSF50952">
    <property type="entry name" value="Soluble quinoprotein glucose dehydrogenase"/>
    <property type="match status" value="1"/>
</dbReference>
<gene>
    <name evidence="3" type="ORF">GQF63_15725</name>
</gene>